<dbReference type="Pfam" id="PF21073">
    <property type="entry name" value="GDH_HM1"/>
    <property type="match status" value="1"/>
</dbReference>
<organism evidence="7 8">
    <name type="scientific">Nocardioides panacis</name>
    <dbReference type="NCBI Taxonomy" id="2849501"/>
    <lineage>
        <taxon>Bacteria</taxon>
        <taxon>Bacillati</taxon>
        <taxon>Actinomycetota</taxon>
        <taxon>Actinomycetes</taxon>
        <taxon>Propionibacteriales</taxon>
        <taxon>Nocardioidaceae</taxon>
        <taxon>Nocardioides</taxon>
    </lineage>
</organism>
<feature type="coiled-coil region" evidence="1">
    <location>
        <begin position="112"/>
        <end position="139"/>
    </location>
</feature>
<evidence type="ECO:0000259" key="2">
    <source>
        <dbReference type="Pfam" id="PF05088"/>
    </source>
</evidence>
<dbReference type="InterPro" id="IPR049059">
    <property type="entry name" value="NAD_Glu_DH_HM1"/>
</dbReference>
<dbReference type="InterPro" id="IPR049064">
    <property type="entry name" value="NAD_Glu_DH_ACT3"/>
</dbReference>
<dbReference type="Pfam" id="PF21079">
    <property type="entry name" value="GDH_HM2"/>
    <property type="match status" value="1"/>
</dbReference>
<dbReference type="InterPro" id="IPR024727">
    <property type="entry name" value="NAD_Glu_DH_N_ACT1"/>
</dbReference>
<feature type="domain" description="NAD-glutamate dehydrogenase ACT2" evidence="5">
    <location>
        <begin position="357"/>
        <end position="446"/>
    </location>
</feature>
<dbReference type="InterPro" id="IPR049058">
    <property type="entry name" value="NAD_Glu_DH_HM2"/>
</dbReference>
<dbReference type="Pfam" id="PF05088">
    <property type="entry name" value="Bac_GDH_CD"/>
    <property type="match status" value="1"/>
</dbReference>
<dbReference type="Pfam" id="PF21075">
    <property type="entry name" value="GDH_ACT1"/>
    <property type="match status" value="1"/>
</dbReference>
<feature type="domain" description="NAD-glutamate dehydrogenase ACT3" evidence="6">
    <location>
        <begin position="503"/>
        <end position="574"/>
    </location>
</feature>
<dbReference type="InterPro" id="IPR048381">
    <property type="entry name" value="GDH_C"/>
</dbReference>
<accession>A0A975T2V9</accession>
<reference evidence="7" key="1">
    <citation type="submission" date="2021-06" db="EMBL/GenBank/DDBJ databases">
        <title>Complete genome sequence of Nocardioides sp. G188.</title>
        <authorList>
            <person name="Im W.-T."/>
        </authorList>
    </citation>
    <scope>NUCLEOTIDE SEQUENCE</scope>
    <source>
        <strain evidence="7">G188</strain>
    </source>
</reference>
<dbReference type="PANTHER" id="PTHR43403">
    <property type="entry name" value="NAD-SPECIFIC GLUTAMATE DEHYDROGENASE"/>
    <property type="match status" value="1"/>
</dbReference>
<evidence type="ECO:0000256" key="1">
    <source>
        <dbReference type="SAM" id="Coils"/>
    </source>
</evidence>
<gene>
    <name evidence="7" type="ORF">KRR39_14405</name>
</gene>
<keyword evidence="8" id="KW-1185">Reference proteome</keyword>
<proteinExistence type="predicted"/>
<evidence type="ECO:0000259" key="4">
    <source>
        <dbReference type="Pfam" id="PF21075"/>
    </source>
</evidence>
<dbReference type="InterPro" id="IPR049056">
    <property type="entry name" value="NAD_Glu_DH_HM3"/>
</dbReference>
<name>A0A975T2V9_9ACTN</name>
<feature type="domain" description="NAD-specific glutamate dehydrogenase C-terminal" evidence="3">
    <location>
        <begin position="1223"/>
        <end position="1560"/>
    </location>
</feature>
<dbReference type="InterPro" id="IPR028971">
    <property type="entry name" value="NAD-GDH_cat"/>
</dbReference>
<dbReference type="PANTHER" id="PTHR43403:SF1">
    <property type="entry name" value="NAD-SPECIFIC GLUTAMATE DEHYDROGENASE"/>
    <property type="match status" value="1"/>
</dbReference>
<protein>
    <submittedName>
        <fullName evidence="7">NAD-glutamate dehydrogenase</fullName>
    </submittedName>
</protein>
<dbReference type="KEGG" id="nps:KRR39_14405"/>
<evidence type="ECO:0000313" key="8">
    <source>
        <dbReference type="Proteomes" id="UP000683575"/>
    </source>
</evidence>
<dbReference type="InterPro" id="IPR007780">
    <property type="entry name" value="NAD_Glu_DH_bac"/>
</dbReference>
<dbReference type="PIRSF" id="PIRSF036761">
    <property type="entry name" value="GDH_Mll4104"/>
    <property type="match status" value="1"/>
</dbReference>
<dbReference type="Pfam" id="PF21074">
    <property type="entry name" value="GDH_C"/>
    <property type="match status" value="1"/>
</dbReference>
<dbReference type="GO" id="GO:0004069">
    <property type="term" value="F:L-aspartate:2-oxoglutarate aminotransferase activity"/>
    <property type="evidence" value="ECO:0007669"/>
    <property type="project" value="InterPro"/>
</dbReference>
<evidence type="ECO:0000259" key="5">
    <source>
        <dbReference type="Pfam" id="PF21076"/>
    </source>
</evidence>
<sequence length="1566" mass="174743">MSQYKTAAYRPQGTANIHVFTPTVAEHGWSAGGHTVVEVVTDDMPFLVDSVTMELNEQNREVHVVVHPQILVRRDITGQLEEIFTGDDQQLDRAELPHDMSRESWMHIEIGRESSQAQRDEIEQALAKVLQDVREAVEDWPKMHQQALDIIEDLDENPPPLPAEEIAEGQALLRWLADTHFTFLGYREYRLEDADDGTDNVALRAVPGTGFGILRADQDMSTSFAKLPPLVRSKAREKTLLVLAKANSKATVHRPVYLDYVGVKTFDASGEVVGERRFLGLFSSAAYTESLTRIPVIRTKAKQVIDRAGFAPLSHTGKALMDVLETYPRDELFQTPIEELVPIAESVLQIRDRRQVRLFVRRDTYGRYLSCLVYLPRDRYTTAVREKIAGILKDRLGGDSLEYTARVSESMLARLHFVIRPKRGETIGSFNVAEIERRLAEAARSWRDDFVAAAHAEYGEEDGALLARKYADSFPEAYKEDYPPRTGAVDLGRLEGIPGDGGLDLSFYQLPEAGPEEARLKIYRTGSPMSLSEVLPTLSSMGVEVIDERPYGLDGLDRESHIYDFGLRFHRALPVESRELFQDAVTAVWEGDNEVDGFNALVLAVGLTWRQATVLRAYAKYMRQGGTPFAQDYIEDALQQNVDITRGLVGLFEARFDPGRNGDLAADGETRQAKTTEIEGRIHRALDDVASLDHDRILRSYLTFIRATLRTNYYQLDAEGQHKSYISLKLKPDAIPDLPEPRPKFEIFVYSPRVEGVHLRFGAVARGGLRWSDRRDDFRTEVLGLVKAQMVKNTVIVPVGSKGGFFCKQLPDPGQREQWMAEGIACYKTFISGLLDITDNLKGEEVVPPPRVVRHDGDDSYLVVAADKGTATFSDIANGVAKDYGFWLGDAFASGGSVGYDHKAMGITARGAWESVRRHFREMGVDCQAEEFTCVGIGDMSGDVFGNGMLLSEHTRLVAAFDHRDIFLDPNPVADTSYAERKRLFALPRSSWQDYDKSLLSEGGGIFPRSLKSIPVSAQVREALSLRDSVQAMTPAELMRAILLARVDLLWNGGIGTYVKSAGETHAEVGDKANDAIRVDGHELRTKCVGEGGNLGLTQRGRIEYAEQGGRINTDFIDNSAGVDTSDHEVNIKILLDRVVAAGDLTEKQRNDLLASMTEEVGTLVLRDNYEQNHALANAAIQAPDLLHVHEDWIRRLERQGLLDRTLEALPSRKTVAARIERKQGLTVPELSVLLAYTKIVLADELIGTDIADDPFLRSDLFGYFPTKMRHTYREQMESHPLRREIIVTQVVNDLVNGAGMTFFHRLSEETAATADELVRANFVAREIFGSRSLIDEIDSYDNKIDAAVQTRMRLEMRTLVERASRWLINNRRPPMDSEGTVDFFGVDAQQVVAALPEILGGRERDAFELRRDSLVQKGVPEDLAVRVALLPPAYQALNIVETARRDGRDPLEIARVHFALGERLGLSALVARILALPREDRWQTMARAALRDDLHAVHARLTAQVLAATSSDQPVPVRVADWEEDDAVVVSRAVGTLTEICSDDHADLARLSVGLRVVRTLLSTP</sequence>
<dbReference type="Proteomes" id="UP000683575">
    <property type="component" value="Chromosome"/>
</dbReference>
<feature type="domain" description="NAD-glutamate dehydrogenase N-terminal ACT1" evidence="4">
    <location>
        <begin position="1"/>
        <end position="126"/>
    </location>
</feature>
<dbReference type="EMBL" id="CP077062">
    <property type="protein sequence ID" value="QWZ10589.1"/>
    <property type="molecule type" value="Genomic_DNA"/>
</dbReference>
<dbReference type="InterPro" id="IPR049062">
    <property type="entry name" value="NAD_Glu_DH_ACT2"/>
</dbReference>
<evidence type="ECO:0000313" key="7">
    <source>
        <dbReference type="EMBL" id="QWZ10589.1"/>
    </source>
</evidence>
<dbReference type="GO" id="GO:0004352">
    <property type="term" value="F:glutamate dehydrogenase (NAD+) activity"/>
    <property type="evidence" value="ECO:0007669"/>
    <property type="project" value="InterPro"/>
</dbReference>
<evidence type="ECO:0000259" key="3">
    <source>
        <dbReference type="Pfam" id="PF21074"/>
    </source>
</evidence>
<dbReference type="GO" id="GO:0006538">
    <property type="term" value="P:L-glutamate catabolic process"/>
    <property type="evidence" value="ECO:0007669"/>
    <property type="project" value="InterPro"/>
</dbReference>
<dbReference type="Pfam" id="PF21076">
    <property type="entry name" value="GDH_ACT2"/>
    <property type="match status" value="1"/>
</dbReference>
<feature type="domain" description="NAD-glutamate dehydrogenase catalytic" evidence="2">
    <location>
        <begin position="682"/>
        <end position="1178"/>
    </location>
</feature>
<dbReference type="Pfam" id="PF21078">
    <property type="entry name" value="GDH_HM3"/>
    <property type="match status" value="1"/>
</dbReference>
<dbReference type="Pfam" id="PF21077">
    <property type="entry name" value="GDH_ACT3"/>
    <property type="match status" value="1"/>
</dbReference>
<keyword evidence="1" id="KW-0175">Coiled coil</keyword>
<evidence type="ECO:0000259" key="6">
    <source>
        <dbReference type="Pfam" id="PF21077"/>
    </source>
</evidence>